<evidence type="ECO:0000259" key="4">
    <source>
        <dbReference type="Pfam" id="PF07729"/>
    </source>
</evidence>
<dbReference type="EMBL" id="NPEX01000028">
    <property type="protein sequence ID" value="RAI44972.1"/>
    <property type="molecule type" value="Genomic_DNA"/>
</dbReference>
<proteinExistence type="predicted"/>
<accession>A0A327L600</accession>
<dbReference type="Pfam" id="PF07729">
    <property type="entry name" value="FCD"/>
    <property type="match status" value="1"/>
</dbReference>
<dbReference type="InterPro" id="IPR008920">
    <property type="entry name" value="TF_FadR/GntR_C"/>
</dbReference>
<dbReference type="Gene3D" id="1.20.120.530">
    <property type="entry name" value="GntR ligand-binding domain-like"/>
    <property type="match status" value="1"/>
</dbReference>
<protein>
    <recommendedName>
        <fullName evidence="4">GntR C-terminal domain-containing protein</fullName>
    </recommendedName>
</protein>
<organism evidence="5 6">
    <name type="scientific">Rhodoplanes roseus</name>
    <dbReference type="NCBI Taxonomy" id="29409"/>
    <lineage>
        <taxon>Bacteria</taxon>
        <taxon>Pseudomonadati</taxon>
        <taxon>Pseudomonadota</taxon>
        <taxon>Alphaproteobacteria</taxon>
        <taxon>Hyphomicrobiales</taxon>
        <taxon>Nitrobacteraceae</taxon>
        <taxon>Rhodoplanes</taxon>
    </lineage>
</organism>
<name>A0A327L600_9BRAD</name>
<evidence type="ECO:0000313" key="6">
    <source>
        <dbReference type="Proteomes" id="UP000249130"/>
    </source>
</evidence>
<dbReference type="InterPro" id="IPR011711">
    <property type="entry name" value="GntR_C"/>
</dbReference>
<reference evidence="5 6" key="1">
    <citation type="submission" date="2017-07" db="EMBL/GenBank/DDBJ databases">
        <title>Draft Genome Sequences of Select Purple Nonsulfur Bacteria.</title>
        <authorList>
            <person name="Lasarre B."/>
            <person name="Mckinlay J.B."/>
        </authorList>
    </citation>
    <scope>NUCLEOTIDE SEQUENCE [LARGE SCALE GENOMIC DNA]</scope>
    <source>
        <strain evidence="5 6">DSM 5909</strain>
    </source>
</reference>
<feature type="domain" description="GntR C-terminal" evidence="4">
    <location>
        <begin position="9"/>
        <end position="94"/>
    </location>
</feature>
<sequence>MTSGLSRALLHRDAGEAGRQFAGFYAELGRLAGNAYLSRVLTAIESDDGLVSDSSRVPQQHAVEAFFTQHVDVLQALRRGDSRRVVRLAQRCIRSFGHLVHATPSVVGPTPGAGP</sequence>
<dbReference type="SUPFAM" id="SSF48008">
    <property type="entry name" value="GntR ligand-binding domain-like"/>
    <property type="match status" value="1"/>
</dbReference>
<keyword evidence="3" id="KW-0804">Transcription</keyword>
<evidence type="ECO:0000256" key="1">
    <source>
        <dbReference type="ARBA" id="ARBA00023015"/>
    </source>
</evidence>
<keyword evidence="2" id="KW-0238">DNA-binding</keyword>
<dbReference type="Proteomes" id="UP000249130">
    <property type="component" value="Unassembled WGS sequence"/>
</dbReference>
<comment type="caution">
    <text evidence="5">The sequence shown here is derived from an EMBL/GenBank/DDBJ whole genome shotgun (WGS) entry which is preliminary data.</text>
</comment>
<evidence type="ECO:0000256" key="3">
    <source>
        <dbReference type="ARBA" id="ARBA00023163"/>
    </source>
</evidence>
<evidence type="ECO:0000313" key="5">
    <source>
        <dbReference type="EMBL" id="RAI44972.1"/>
    </source>
</evidence>
<evidence type="ECO:0000256" key="2">
    <source>
        <dbReference type="ARBA" id="ARBA00023125"/>
    </source>
</evidence>
<keyword evidence="6" id="KW-1185">Reference proteome</keyword>
<dbReference type="OrthoDB" id="7989071at2"/>
<gene>
    <name evidence="5" type="ORF">CH341_06365</name>
</gene>
<dbReference type="GO" id="GO:0003677">
    <property type="term" value="F:DNA binding"/>
    <property type="evidence" value="ECO:0007669"/>
    <property type="project" value="UniProtKB-KW"/>
</dbReference>
<dbReference type="AlphaFoldDB" id="A0A327L600"/>
<keyword evidence="1" id="KW-0805">Transcription regulation</keyword>